<keyword evidence="9 10" id="KW-0143">Chaperone</keyword>
<keyword evidence="6 10" id="KW-0479">Metal-binding</keyword>
<comment type="function">
    <text evidence="10">Probably acts as a heme chaperone, transferring heme to an unknown acceptor. Binds one molecule of heme per monomer, possibly covalently. Binds 1 [4Fe-4S] cluster. The cluster is coordinated with 3 cysteines and an exchangeable S-adenosyl-L-methionine.</text>
</comment>
<keyword evidence="4 10" id="KW-0349">Heme</keyword>
<dbReference type="InterPro" id="IPR013785">
    <property type="entry name" value="Aldolase_TIM"/>
</dbReference>
<evidence type="ECO:0000256" key="7">
    <source>
        <dbReference type="ARBA" id="ARBA00023004"/>
    </source>
</evidence>
<name>A0ABX7N976_9BACT</name>
<evidence type="ECO:0000256" key="5">
    <source>
        <dbReference type="ARBA" id="ARBA00022691"/>
    </source>
</evidence>
<dbReference type="InterPro" id="IPR006638">
    <property type="entry name" value="Elp3/MiaA/NifB-like_rSAM"/>
</dbReference>
<dbReference type="PROSITE" id="PS51918">
    <property type="entry name" value="RADICAL_SAM"/>
    <property type="match status" value="1"/>
</dbReference>
<dbReference type="Gene3D" id="3.20.20.70">
    <property type="entry name" value="Aldolase class I"/>
    <property type="match status" value="1"/>
</dbReference>
<dbReference type="InterPro" id="IPR004559">
    <property type="entry name" value="HemW-like"/>
</dbReference>
<dbReference type="SFLD" id="SFLDF00562">
    <property type="entry name" value="HemN-like__clustered_with_heat"/>
    <property type="match status" value="1"/>
</dbReference>
<protein>
    <recommendedName>
        <fullName evidence="3 10">Heme chaperone HemW</fullName>
    </recommendedName>
</protein>
<keyword evidence="7 10" id="KW-0408">Iron</keyword>
<evidence type="ECO:0000256" key="3">
    <source>
        <dbReference type="ARBA" id="ARBA00017228"/>
    </source>
</evidence>
<dbReference type="InterPro" id="IPR010723">
    <property type="entry name" value="HemN_C"/>
</dbReference>
<comment type="similarity">
    <text evidence="2">Belongs to the anaerobic coproporphyrinogen-III oxidase family. HemW subfamily.</text>
</comment>
<accession>A0ABX7N976</accession>
<dbReference type="Pfam" id="PF04055">
    <property type="entry name" value="Radical_SAM"/>
    <property type="match status" value="1"/>
</dbReference>
<sequence>MSDSPGYEFWREYPDHDPQAVVWYPLTYGPLDVNTVWPQAGPEPKHETSLYIHIPFCAVICPFCPFNKFASVEKMMSEFVIAVKREIELLASRSYWSNAHISAAFFGGGTPTALSGERLADIIETCRKLLRFSDDTELTVEGSPETLTPEKLKILRDVGVNRISFGVQSFDDHYLKMLGRGHNAATARKTIDMVADAGFDNVAIDLMYRLPGQTLEEVEKDLDTALRSGVSHISAYSLFVEPGSPLARVQHRGKLLPLPDEETDLEMFRLVIDRLAQSNFELYTLYDFAPPGRRCEHHVINWHAPQKEYVGIGPGAFSFVRNGRDEFVYGNVNPLERYFDLLREGKLPIDFGVHLSEEEQMARYMVLGTNGLDIPKAPFEQRFGQSITSVFGETVDRLQGWGLVEDLPERVSLTRKGRLYLANVGKSFCTERNRMKPHPAGVDLQKGAGQSLIGINK</sequence>
<organism evidence="12 13">
    <name type="scientific">Myxococcus landrumensis</name>
    <dbReference type="NCBI Taxonomy" id="2813577"/>
    <lineage>
        <taxon>Bacteria</taxon>
        <taxon>Pseudomonadati</taxon>
        <taxon>Myxococcota</taxon>
        <taxon>Myxococcia</taxon>
        <taxon>Myxococcales</taxon>
        <taxon>Cystobacterineae</taxon>
        <taxon>Myxococcaceae</taxon>
        <taxon>Myxococcus</taxon>
    </lineage>
</organism>
<keyword evidence="8 10" id="KW-0411">Iron-sulfur</keyword>
<dbReference type="InterPro" id="IPR007197">
    <property type="entry name" value="rSAM"/>
</dbReference>
<keyword evidence="13" id="KW-1185">Reference proteome</keyword>
<dbReference type="RefSeq" id="WP_206716763.1">
    <property type="nucleotide sequence ID" value="NZ_CP071091.1"/>
</dbReference>
<evidence type="ECO:0000313" key="12">
    <source>
        <dbReference type="EMBL" id="QSQ15021.1"/>
    </source>
</evidence>
<dbReference type="PANTHER" id="PTHR13932:SF5">
    <property type="entry name" value="RADICAL S-ADENOSYL METHIONINE DOMAIN-CONTAINING PROTEIN 1, MITOCHONDRIAL"/>
    <property type="match status" value="1"/>
</dbReference>
<keyword evidence="10" id="KW-0963">Cytoplasm</keyword>
<dbReference type="NCBIfam" id="TIGR00539">
    <property type="entry name" value="hemN_rel"/>
    <property type="match status" value="1"/>
</dbReference>
<dbReference type="CDD" id="cd01335">
    <property type="entry name" value="Radical_SAM"/>
    <property type="match status" value="1"/>
</dbReference>
<dbReference type="SFLD" id="SFLDS00029">
    <property type="entry name" value="Radical_SAM"/>
    <property type="match status" value="1"/>
</dbReference>
<proteinExistence type="inferred from homology"/>
<reference evidence="12 13" key="1">
    <citation type="submission" date="2021-02" db="EMBL/GenBank/DDBJ databases">
        <title>De Novo genome assembly of isolated myxobacteria.</title>
        <authorList>
            <person name="Stevens D.C."/>
        </authorList>
    </citation>
    <scope>NUCLEOTIDE SEQUENCE [LARGE SCALE GENOMIC DNA]</scope>
    <source>
        <strain evidence="12 13">SCHIC003</strain>
    </source>
</reference>
<dbReference type="Pfam" id="PF06969">
    <property type="entry name" value="HemN_C"/>
    <property type="match status" value="1"/>
</dbReference>
<evidence type="ECO:0000256" key="9">
    <source>
        <dbReference type="ARBA" id="ARBA00023186"/>
    </source>
</evidence>
<dbReference type="InterPro" id="IPR034505">
    <property type="entry name" value="Coproporphyrinogen-III_oxidase"/>
</dbReference>
<dbReference type="EMBL" id="CP071091">
    <property type="protein sequence ID" value="QSQ15021.1"/>
    <property type="molecule type" value="Genomic_DNA"/>
</dbReference>
<evidence type="ECO:0000256" key="10">
    <source>
        <dbReference type="RuleBase" id="RU364116"/>
    </source>
</evidence>
<comment type="subcellular location">
    <subcellularLocation>
        <location evidence="10">Cytoplasm</location>
    </subcellularLocation>
</comment>
<dbReference type="SFLD" id="SFLDG01065">
    <property type="entry name" value="anaerobic_coproporphyrinogen-I"/>
    <property type="match status" value="1"/>
</dbReference>
<evidence type="ECO:0000256" key="4">
    <source>
        <dbReference type="ARBA" id="ARBA00022617"/>
    </source>
</evidence>
<evidence type="ECO:0000256" key="8">
    <source>
        <dbReference type="ARBA" id="ARBA00023014"/>
    </source>
</evidence>
<feature type="domain" description="Radical SAM core" evidence="11">
    <location>
        <begin position="42"/>
        <end position="281"/>
    </location>
</feature>
<dbReference type="SUPFAM" id="SSF102114">
    <property type="entry name" value="Radical SAM enzymes"/>
    <property type="match status" value="1"/>
</dbReference>
<gene>
    <name evidence="12" type="primary">hemW</name>
    <name evidence="12" type="ORF">JY572_02745</name>
</gene>
<keyword evidence="10" id="KW-0004">4Fe-4S</keyword>
<dbReference type="Proteomes" id="UP000663090">
    <property type="component" value="Chromosome"/>
</dbReference>
<keyword evidence="5 10" id="KW-0949">S-adenosyl-L-methionine</keyword>
<comment type="cofactor">
    <cofactor evidence="1">
        <name>[4Fe-4S] cluster</name>
        <dbReference type="ChEBI" id="CHEBI:49883"/>
    </cofactor>
</comment>
<evidence type="ECO:0000256" key="2">
    <source>
        <dbReference type="ARBA" id="ARBA00006100"/>
    </source>
</evidence>
<dbReference type="PANTHER" id="PTHR13932">
    <property type="entry name" value="COPROPORPHYRINIGEN III OXIDASE"/>
    <property type="match status" value="1"/>
</dbReference>
<dbReference type="SMART" id="SM00729">
    <property type="entry name" value="Elp3"/>
    <property type="match status" value="1"/>
</dbReference>
<evidence type="ECO:0000256" key="1">
    <source>
        <dbReference type="ARBA" id="ARBA00001966"/>
    </source>
</evidence>
<evidence type="ECO:0000313" key="13">
    <source>
        <dbReference type="Proteomes" id="UP000663090"/>
    </source>
</evidence>
<evidence type="ECO:0000256" key="6">
    <source>
        <dbReference type="ARBA" id="ARBA00022723"/>
    </source>
</evidence>
<evidence type="ECO:0000259" key="11">
    <source>
        <dbReference type="PROSITE" id="PS51918"/>
    </source>
</evidence>
<dbReference type="InterPro" id="IPR058240">
    <property type="entry name" value="rSAM_sf"/>
</dbReference>